<dbReference type="PANTHER" id="PTHR13680:SF5">
    <property type="entry name" value="CDGSH IRON-SULFUR DOMAIN-CONTAINING PROTEIN 1"/>
    <property type="match status" value="1"/>
</dbReference>
<dbReference type="AlphaFoldDB" id="A0A813IN66"/>
<evidence type="ECO:0000256" key="4">
    <source>
        <dbReference type="ARBA" id="ARBA00023014"/>
    </source>
</evidence>
<proteinExistence type="predicted"/>
<gene>
    <name evidence="8" type="ORF">PGLA2088_LOCUS9712</name>
</gene>
<dbReference type="GO" id="GO:0010506">
    <property type="term" value="P:regulation of autophagy"/>
    <property type="evidence" value="ECO:0007669"/>
    <property type="project" value="InterPro"/>
</dbReference>
<keyword evidence="6" id="KW-0812">Transmembrane</keyword>
<dbReference type="EMBL" id="CAJNNW010010792">
    <property type="protein sequence ID" value="CAE8652467.1"/>
    <property type="molecule type" value="Genomic_DNA"/>
</dbReference>
<evidence type="ECO:0000256" key="3">
    <source>
        <dbReference type="ARBA" id="ARBA00023004"/>
    </source>
</evidence>
<keyword evidence="4" id="KW-0411">Iron-sulfur</keyword>
<keyword evidence="1" id="KW-0001">2Fe-2S</keyword>
<evidence type="ECO:0000256" key="2">
    <source>
        <dbReference type="ARBA" id="ARBA00022723"/>
    </source>
</evidence>
<accession>A0A813IN66</accession>
<feature type="domain" description="Iron-binding zinc finger CDGSH type" evidence="7">
    <location>
        <begin position="128"/>
        <end position="165"/>
    </location>
</feature>
<dbReference type="GO" id="GO:0051537">
    <property type="term" value="F:2 iron, 2 sulfur cluster binding"/>
    <property type="evidence" value="ECO:0007669"/>
    <property type="project" value="UniProtKB-KW"/>
</dbReference>
<dbReference type="SMART" id="SM00704">
    <property type="entry name" value="ZnF_CDGSH"/>
    <property type="match status" value="1"/>
</dbReference>
<reference evidence="8" key="1">
    <citation type="submission" date="2021-02" db="EMBL/GenBank/DDBJ databases">
        <authorList>
            <person name="Dougan E. K."/>
            <person name="Rhodes N."/>
            <person name="Thang M."/>
            <person name="Chan C."/>
        </authorList>
    </citation>
    <scope>NUCLEOTIDE SEQUENCE</scope>
</reference>
<comment type="cofactor">
    <cofactor evidence="5">
        <name>[2Fe-2S] cluster</name>
        <dbReference type="ChEBI" id="CHEBI:190135"/>
    </cofactor>
</comment>
<dbReference type="GO" id="GO:0046872">
    <property type="term" value="F:metal ion binding"/>
    <property type="evidence" value="ECO:0007669"/>
    <property type="project" value="UniProtKB-KW"/>
</dbReference>
<dbReference type="GO" id="GO:0005741">
    <property type="term" value="C:mitochondrial outer membrane"/>
    <property type="evidence" value="ECO:0007669"/>
    <property type="project" value="TreeGrafter"/>
</dbReference>
<evidence type="ECO:0000259" key="7">
    <source>
        <dbReference type="SMART" id="SM00704"/>
    </source>
</evidence>
<keyword evidence="6" id="KW-1133">Transmembrane helix</keyword>
<dbReference type="Proteomes" id="UP000626109">
    <property type="component" value="Unassembled WGS sequence"/>
</dbReference>
<evidence type="ECO:0000256" key="6">
    <source>
        <dbReference type="SAM" id="Phobius"/>
    </source>
</evidence>
<evidence type="ECO:0000313" key="8">
    <source>
        <dbReference type="EMBL" id="CAE8652467.1"/>
    </source>
</evidence>
<comment type="caution">
    <text evidence="8">The sequence shown here is derived from an EMBL/GenBank/DDBJ whole genome shotgun (WGS) entry which is preliminary data.</text>
</comment>
<dbReference type="InterPro" id="IPR018967">
    <property type="entry name" value="FeS-contain_CDGSH-typ"/>
</dbReference>
<feature type="transmembrane region" description="Helical" evidence="6">
    <location>
        <begin position="73"/>
        <end position="94"/>
    </location>
</feature>
<dbReference type="InterPro" id="IPR042216">
    <property type="entry name" value="MitoNEET_CISD"/>
</dbReference>
<evidence type="ECO:0000256" key="1">
    <source>
        <dbReference type="ARBA" id="ARBA00022714"/>
    </source>
</evidence>
<dbReference type="InterPro" id="IPR045131">
    <property type="entry name" value="CISD1/2"/>
</dbReference>
<organism evidence="8 9">
    <name type="scientific">Polarella glacialis</name>
    <name type="common">Dinoflagellate</name>
    <dbReference type="NCBI Taxonomy" id="89957"/>
    <lineage>
        <taxon>Eukaryota</taxon>
        <taxon>Sar</taxon>
        <taxon>Alveolata</taxon>
        <taxon>Dinophyceae</taxon>
        <taxon>Suessiales</taxon>
        <taxon>Suessiaceae</taxon>
        <taxon>Polarella</taxon>
    </lineage>
</organism>
<keyword evidence="2" id="KW-0479">Metal-binding</keyword>
<protein>
    <recommendedName>
        <fullName evidence="7">Iron-binding zinc finger CDGSH type domain-containing protein</fullName>
    </recommendedName>
</protein>
<evidence type="ECO:0000313" key="9">
    <source>
        <dbReference type="Proteomes" id="UP000626109"/>
    </source>
</evidence>
<dbReference type="Gene3D" id="3.40.5.90">
    <property type="entry name" value="CDGSH iron-sulfur domain, mitoNEET-type"/>
    <property type="match status" value="1"/>
</dbReference>
<sequence>MAMNSSSRARMPSRRCSAGAALVVLLSGGAAFAFALPGLSGGSPRTAPLNASARSGPASASAVLGDALSPQRVLPGVGLLGAAISTGLAAFLVLSSPARGRGARAESATSCRAEGDKINKKIEPESPKVVTKEDLDAGDKKVYCRCWLSDTFPLCNGAHAKHNGQTGDNVGPLIVSVKK</sequence>
<keyword evidence="6" id="KW-0472">Membrane</keyword>
<name>A0A813IN66_POLGL</name>
<keyword evidence="3" id="KW-0408">Iron</keyword>
<evidence type="ECO:0000256" key="5">
    <source>
        <dbReference type="ARBA" id="ARBA00034078"/>
    </source>
</evidence>
<dbReference type="PANTHER" id="PTHR13680">
    <property type="entry name" value="CDGSH IRON-SULFUR DOMAIN-CONTAINING PROTEIN 1"/>
    <property type="match status" value="1"/>
</dbReference>